<gene>
    <name evidence="2" type="ORF">ACHHYP_09524</name>
</gene>
<comment type="caution">
    <text evidence="2">The sequence shown here is derived from an EMBL/GenBank/DDBJ whole genome shotgun (WGS) entry which is preliminary data.</text>
</comment>
<evidence type="ECO:0000313" key="2">
    <source>
        <dbReference type="EMBL" id="OQR87103.1"/>
    </source>
</evidence>
<evidence type="ECO:0000313" key="3">
    <source>
        <dbReference type="Proteomes" id="UP000243579"/>
    </source>
</evidence>
<proteinExistence type="predicted"/>
<dbReference type="AlphaFoldDB" id="A0A1V9YN24"/>
<accession>A0A1V9YN24</accession>
<organism evidence="2 3">
    <name type="scientific">Achlya hypogyna</name>
    <name type="common">Oomycete</name>
    <name type="synonym">Protoachlya hypogyna</name>
    <dbReference type="NCBI Taxonomy" id="1202772"/>
    <lineage>
        <taxon>Eukaryota</taxon>
        <taxon>Sar</taxon>
        <taxon>Stramenopiles</taxon>
        <taxon>Oomycota</taxon>
        <taxon>Saprolegniomycetes</taxon>
        <taxon>Saprolegniales</taxon>
        <taxon>Achlyaceae</taxon>
        <taxon>Achlya</taxon>
    </lineage>
</organism>
<feature type="region of interest" description="Disordered" evidence="1">
    <location>
        <begin position="166"/>
        <end position="190"/>
    </location>
</feature>
<protein>
    <submittedName>
        <fullName evidence="2">Uncharacterized protein</fullName>
    </submittedName>
</protein>
<name>A0A1V9YN24_ACHHY</name>
<reference evidence="2 3" key="1">
    <citation type="journal article" date="2014" name="Genome Biol. Evol.">
        <title>The secreted proteins of Achlya hypogyna and Thraustotheca clavata identify the ancestral oomycete secretome and reveal gene acquisitions by horizontal gene transfer.</title>
        <authorList>
            <person name="Misner I."/>
            <person name="Blouin N."/>
            <person name="Leonard G."/>
            <person name="Richards T.A."/>
            <person name="Lane C.E."/>
        </authorList>
    </citation>
    <scope>NUCLEOTIDE SEQUENCE [LARGE SCALE GENOMIC DNA]</scope>
    <source>
        <strain evidence="2 3">ATCC 48635</strain>
    </source>
</reference>
<evidence type="ECO:0000256" key="1">
    <source>
        <dbReference type="SAM" id="MobiDB-lite"/>
    </source>
</evidence>
<keyword evidence="3" id="KW-1185">Reference proteome</keyword>
<dbReference type="OrthoDB" id="162330at2759"/>
<dbReference type="Proteomes" id="UP000243579">
    <property type="component" value="Unassembled WGS sequence"/>
</dbReference>
<sequence length="190" mass="21314">MTATETGDAVQRVLQLAFGHGGDELRAQIQDLIRVFDKRTDEDDLKEILQITHPKARHLNGWHLERLAIEEYEENTPQDIQRKIHGIKQDIRSSRALVAAMLAREQDWSAKRDALTKAKLEQREAMKVELDVAKRIVEKLHVVDEQSCPADSLAAKLAAPAPVEERLLAASQAPDSTREGNIDLSETPSI</sequence>
<dbReference type="EMBL" id="JNBR01001468">
    <property type="protein sequence ID" value="OQR87103.1"/>
    <property type="molecule type" value="Genomic_DNA"/>
</dbReference>